<feature type="region of interest" description="Disordered" evidence="1">
    <location>
        <begin position="41"/>
        <end position="89"/>
    </location>
</feature>
<keyword evidence="3" id="KW-1185">Reference proteome</keyword>
<dbReference type="AlphaFoldDB" id="A0A8H4PCL6"/>
<evidence type="ECO:0000256" key="1">
    <source>
        <dbReference type="SAM" id="MobiDB-lite"/>
    </source>
</evidence>
<sequence>MSAQNTQQEHEELEQFYLFLLRATPKNGGQERQYEGLEHLESEQLERQPSTSVEASSSGSEHDDLTELDEDEDGDEEGEADILEVSQEEHSLRFVAVSPPCVVSVHT</sequence>
<feature type="compositionally biased region" description="Acidic residues" evidence="1">
    <location>
        <begin position="66"/>
        <end position="82"/>
    </location>
</feature>
<gene>
    <name evidence="2" type="ORF">FALBO_2444</name>
</gene>
<accession>A0A8H4PCL6</accession>
<comment type="caution">
    <text evidence="2">The sequence shown here is derived from an EMBL/GenBank/DDBJ whole genome shotgun (WGS) entry which is preliminary data.</text>
</comment>
<protein>
    <submittedName>
        <fullName evidence="2">Uncharacterized protein</fullName>
    </submittedName>
</protein>
<name>A0A8H4PCL6_9HYPO</name>
<feature type="compositionally biased region" description="Low complexity" evidence="1">
    <location>
        <begin position="50"/>
        <end position="59"/>
    </location>
</feature>
<dbReference type="EMBL" id="JAADYS010000314">
    <property type="protein sequence ID" value="KAF4470639.1"/>
    <property type="molecule type" value="Genomic_DNA"/>
</dbReference>
<dbReference type="Proteomes" id="UP000554235">
    <property type="component" value="Unassembled WGS sequence"/>
</dbReference>
<reference evidence="2 3" key="1">
    <citation type="submission" date="2020-01" db="EMBL/GenBank/DDBJ databases">
        <title>Identification and distribution of gene clusters putatively required for synthesis of sphingolipid metabolism inhibitors in phylogenetically diverse species of the filamentous fungus Fusarium.</title>
        <authorList>
            <person name="Kim H.-S."/>
            <person name="Busman M."/>
            <person name="Brown D.W."/>
            <person name="Divon H."/>
            <person name="Uhlig S."/>
            <person name="Proctor R.H."/>
        </authorList>
    </citation>
    <scope>NUCLEOTIDE SEQUENCE [LARGE SCALE GENOMIC DNA]</scope>
    <source>
        <strain evidence="2 3">NRRL 20459</strain>
    </source>
</reference>
<evidence type="ECO:0000313" key="2">
    <source>
        <dbReference type="EMBL" id="KAF4470639.1"/>
    </source>
</evidence>
<organism evidence="2 3">
    <name type="scientific">Fusarium albosuccineum</name>
    <dbReference type="NCBI Taxonomy" id="1237068"/>
    <lineage>
        <taxon>Eukaryota</taxon>
        <taxon>Fungi</taxon>
        <taxon>Dikarya</taxon>
        <taxon>Ascomycota</taxon>
        <taxon>Pezizomycotina</taxon>
        <taxon>Sordariomycetes</taxon>
        <taxon>Hypocreomycetidae</taxon>
        <taxon>Hypocreales</taxon>
        <taxon>Nectriaceae</taxon>
        <taxon>Fusarium</taxon>
        <taxon>Fusarium decemcellulare species complex</taxon>
    </lineage>
</organism>
<proteinExistence type="predicted"/>
<evidence type="ECO:0000313" key="3">
    <source>
        <dbReference type="Proteomes" id="UP000554235"/>
    </source>
</evidence>